<dbReference type="EMBL" id="PKPP01001115">
    <property type="protein sequence ID" value="PWA85467.1"/>
    <property type="molecule type" value="Genomic_DNA"/>
</dbReference>
<dbReference type="AlphaFoldDB" id="A0A2U1PIF6"/>
<evidence type="ECO:0000313" key="3">
    <source>
        <dbReference type="Proteomes" id="UP000245207"/>
    </source>
</evidence>
<feature type="region of interest" description="Disordered" evidence="1">
    <location>
        <begin position="245"/>
        <end position="358"/>
    </location>
</feature>
<gene>
    <name evidence="2" type="ORF">CTI12_AA122000</name>
</gene>
<protein>
    <submittedName>
        <fullName evidence="2">ATPase, F1/V1/A1 complex, alpha/beta subunit, Zinc knuckle CX2CX4HX4C</fullName>
    </submittedName>
</protein>
<dbReference type="InterPro" id="IPR040256">
    <property type="entry name" value="At4g02000-like"/>
</dbReference>
<name>A0A2U1PIF6_ARTAN</name>
<comment type="caution">
    <text evidence="2">The sequence shown here is derived from an EMBL/GenBank/DDBJ whole genome shotgun (WGS) entry which is preliminary data.</text>
</comment>
<feature type="compositionally biased region" description="Basic and acidic residues" evidence="1">
    <location>
        <begin position="329"/>
        <end position="344"/>
    </location>
</feature>
<proteinExistence type="predicted"/>
<organism evidence="2 3">
    <name type="scientific">Artemisia annua</name>
    <name type="common">Sweet wormwood</name>
    <dbReference type="NCBI Taxonomy" id="35608"/>
    <lineage>
        <taxon>Eukaryota</taxon>
        <taxon>Viridiplantae</taxon>
        <taxon>Streptophyta</taxon>
        <taxon>Embryophyta</taxon>
        <taxon>Tracheophyta</taxon>
        <taxon>Spermatophyta</taxon>
        <taxon>Magnoliopsida</taxon>
        <taxon>eudicotyledons</taxon>
        <taxon>Gunneridae</taxon>
        <taxon>Pentapetalae</taxon>
        <taxon>asterids</taxon>
        <taxon>campanulids</taxon>
        <taxon>Asterales</taxon>
        <taxon>Asteraceae</taxon>
        <taxon>Asteroideae</taxon>
        <taxon>Anthemideae</taxon>
        <taxon>Artemisiinae</taxon>
        <taxon>Artemisia</taxon>
    </lineage>
</organism>
<feature type="compositionally biased region" description="Polar residues" evidence="1">
    <location>
        <begin position="345"/>
        <end position="358"/>
    </location>
</feature>
<keyword evidence="3" id="KW-1185">Reference proteome</keyword>
<feature type="region of interest" description="Disordered" evidence="1">
    <location>
        <begin position="387"/>
        <end position="443"/>
    </location>
</feature>
<reference evidence="2 3" key="1">
    <citation type="journal article" date="2018" name="Mol. Plant">
        <title>The genome of Artemisia annua provides insight into the evolution of Asteraceae family and artemisinin biosynthesis.</title>
        <authorList>
            <person name="Shen Q."/>
            <person name="Zhang L."/>
            <person name="Liao Z."/>
            <person name="Wang S."/>
            <person name="Yan T."/>
            <person name="Shi P."/>
            <person name="Liu M."/>
            <person name="Fu X."/>
            <person name="Pan Q."/>
            <person name="Wang Y."/>
            <person name="Lv Z."/>
            <person name="Lu X."/>
            <person name="Zhang F."/>
            <person name="Jiang W."/>
            <person name="Ma Y."/>
            <person name="Chen M."/>
            <person name="Hao X."/>
            <person name="Li L."/>
            <person name="Tang Y."/>
            <person name="Lv G."/>
            <person name="Zhou Y."/>
            <person name="Sun X."/>
            <person name="Brodelius P.E."/>
            <person name="Rose J.K.C."/>
            <person name="Tang K."/>
        </authorList>
    </citation>
    <scope>NUCLEOTIDE SEQUENCE [LARGE SCALE GENOMIC DNA]</scope>
    <source>
        <strain evidence="3">cv. Huhao1</strain>
        <tissue evidence="2">Leaf</tissue>
    </source>
</reference>
<feature type="compositionally biased region" description="Basic and acidic residues" evidence="1">
    <location>
        <begin position="249"/>
        <end position="279"/>
    </location>
</feature>
<evidence type="ECO:0000313" key="2">
    <source>
        <dbReference type="EMBL" id="PWA85467.1"/>
    </source>
</evidence>
<dbReference type="PANTHER" id="PTHR31286:SF99">
    <property type="entry name" value="DUF4283 DOMAIN-CONTAINING PROTEIN"/>
    <property type="match status" value="1"/>
</dbReference>
<evidence type="ECO:0000256" key="1">
    <source>
        <dbReference type="SAM" id="MobiDB-lite"/>
    </source>
</evidence>
<dbReference type="PANTHER" id="PTHR31286">
    <property type="entry name" value="GLYCINE-RICH CELL WALL STRUCTURAL PROTEIN 1.8-LIKE"/>
    <property type="match status" value="1"/>
</dbReference>
<accession>A0A2U1PIF6</accession>
<dbReference type="Proteomes" id="UP000245207">
    <property type="component" value="Unassembled WGS sequence"/>
</dbReference>
<sequence>MVDTSTVTLDSLESVCGNATEKGDKTGCSNLYKENVVVNEDKDASISGNDGKPVKVTTDESAMDLSNVMETGVEEEECVENGDGVKNVPAEIGEKNNAEVQVSTDSTLGDKQNVNKVENTKVEVSNMQKTGYSYANATSQNLLDKNLISIPTDALTSRVGKPLIMDAITTLMCKLGVGRIGFARVLVEVTAKKDLPKVTEVVYRNGQNLEICRKVVEVLYDWKPPMCKQCCVFGHDDTKCGNKEVNSSVEKESLDKDKGKEPELVEKSKADDGFKEVRYKNNKANGVNGDNGARKQNVQNVQKGKFHKPTTRFEYQPKAKTPNGSKNDVQLKNRATNEQRKDNGEASTSQSFKSPKKTWTVNNVRLEAIQRTSNKFAGLEMENVNDVSGKSAVGNNGKGNNNDTEKEEGIIEEEDVLSDDSGIGKSMNENEVKGMDKGVLGDC</sequence>